<evidence type="ECO:0000259" key="4">
    <source>
        <dbReference type="Pfam" id="PF23860"/>
    </source>
</evidence>
<dbReference type="Pfam" id="PF23860">
    <property type="entry name" value="Ribophorin_II_3rd"/>
    <property type="match status" value="1"/>
</dbReference>
<evidence type="ECO:0000256" key="3">
    <source>
        <dbReference type="SAM" id="Phobius"/>
    </source>
</evidence>
<keyword evidence="3" id="KW-0472">Membrane</keyword>
<gene>
    <name evidence="5" type="ORF">niasHT_016361</name>
</gene>
<dbReference type="Proteomes" id="UP001620626">
    <property type="component" value="Unassembled WGS sequence"/>
</dbReference>
<comment type="caution">
    <text evidence="5">The sequence shown here is derived from an EMBL/GenBank/DDBJ whole genome shotgun (WGS) entry which is preliminary data.</text>
</comment>
<proteinExistence type="predicted"/>
<reference evidence="5 6" key="1">
    <citation type="submission" date="2024-10" db="EMBL/GenBank/DDBJ databases">
        <authorList>
            <person name="Kim D."/>
        </authorList>
    </citation>
    <scope>NUCLEOTIDE SEQUENCE [LARGE SCALE GENOMIC DNA]</scope>
    <source>
        <strain evidence="5">BH-2024</strain>
    </source>
</reference>
<dbReference type="PANTHER" id="PTHR12640">
    <property type="entry name" value="RIBOPHORIN II"/>
    <property type="match status" value="1"/>
</dbReference>
<feature type="region of interest" description="Disordered" evidence="2">
    <location>
        <begin position="271"/>
        <end position="317"/>
    </location>
</feature>
<dbReference type="PANTHER" id="PTHR12640:SF0">
    <property type="entry name" value="DOLICHYL-DIPHOSPHOOLIGOSACCHARIDE--PROTEIN GLYCOSYLTRANSFERASE SUBUNIT 2"/>
    <property type="match status" value="1"/>
</dbReference>
<dbReference type="AlphaFoldDB" id="A0ABD2KYY1"/>
<keyword evidence="6" id="KW-1185">Reference proteome</keyword>
<evidence type="ECO:0000256" key="1">
    <source>
        <dbReference type="ARBA" id="ARBA00017612"/>
    </source>
</evidence>
<sequence length="317" mass="37009">MKDKKDKSRPLGTVDVPLNEKLSKLVRLSKNFIAQISFRIVDGATGRPIEKLQQKFLRFSHSKSPEHEVFFVAKEHKESNGHYQLEMVMSRDFVLFKSRPGKYNCELILGDCRIRAGLKWQIFDAFLDIPKSQPEEPSYKPRKKYEPHYEILPEIQHKFITVESCNTNYWTVSFLFCFVCLLPLILLIFHWRRFLLNAFENIFPPSDDFLFSAPMFFNMLIVLFAFYFICWLFGTQIAIQLQFAAVFAISCCFAAHGMLKSLAIERIEAEKEGIKSESSQNDFEDENGSEEDEEEEEIGTENHFEETEGFDNESLIE</sequence>
<evidence type="ECO:0000313" key="5">
    <source>
        <dbReference type="EMBL" id="KAL3108170.1"/>
    </source>
</evidence>
<protein>
    <recommendedName>
        <fullName evidence="1">Dolichyl-diphosphooligosaccharide--protein glycosyltransferase subunit 2</fullName>
    </recommendedName>
</protein>
<dbReference type="InterPro" id="IPR008814">
    <property type="entry name" value="Swp1"/>
</dbReference>
<dbReference type="InterPro" id="IPR055374">
    <property type="entry name" value="Ribophorin_II_3rd"/>
</dbReference>
<keyword evidence="3" id="KW-0812">Transmembrane</keyword>
<organism evidence="5 6">
    <name type="scientific">Heterodera trifolii</name>
    <dbReference type="NCBI Taxonomy" id="157864"/>
    <lineage>
        <taxon>Eukaryota</taxon>
        <taxon>Metazoa</taxon>
        <taxon>Ecdysozoa</taxon>
        <taxon>Nematoda</taxon>
        <taxon>Chromadorea</taxon>
        <taxon>Rhabditida</taxon>
        <taxon>Tylenchina</taxon>
        <taxon>Tylenchomorpha</taxon>
        <taxon>Tylenchoidea</taxon>
        <taxon>Heteroderidae</taxon>
        <taxon>Heteroderinae</taxon>
        <taxon>Heterodera</taxon>
    </lineage>
</organism>
<feature type="transmembrane region" description="Helical" evidence="3">
    <location>
        <begin position="169"/>
        <end position="189"/>
    </location>
</feature>
<keyword evidence="3" id="KW-1133">Transmembrane helix</keyword>
<name>A0ABD2KYY1_9BILA</name>
<feature type="compositionally biased region" description="Acidic residues" evidence="2">
    <location>
        <begin position="282"/>
        <end position="299"/>
    </location>
</feature>
<evidence type="ECO:0000256" key="2">
    <source>
        <dbReference type="SAM" id="MobiDB-lite"/>
    </source>
</evidence>
<accession>A0ABD2KYY1</accession>
<evidence type="ECO:0000313" key="6">
    <source>
        <dbReference type="Proteomes" id="UP001620626"/>
    </source>
</evidence>
<feature type="domain" description="Ribophorin II third" evidence="4">
    <location>
        <begin position="15"/>
        <end position="124"/>
    </location>
</feature>
<feature type="compositionally biased region" description="Acidic residues" evidence="2">
    <location>
        <begin position="307"/>
        <end position="317"/>
    </location>
</feature>
<feature type="transmembrane region" description="Helical" evidence="3">
    <location>
        <begin position="209"/>
        <end position="234"/>
    </location>
</feature>
<dbReference type="EMBL" id="JBICBT010000595">
    <property type="protein sequence ID" value="KAL3108170.1"/>
    <property type="molecule type" value="Genomic_DNA"/>
</dbReference>